<keyword evidence="1" id="KW-0067">ATP-binding</keyword>
<dbReference type="GO" id="GO:0005524">
    <property type="term" value="F:ATP binding"/>
    <property type="evidence" value="ECO:0007669"/>
    <property type="project" value="UniProtKB-UniRule"/>
</dbReference>
<dbReference type="SUPFAM" id="SSF56112">
    <property type="entry name" value="Protein kinase-like (PK-like)"/>
    <property type="match status" value="1"/>
</dbReference>
<keyword evidence="1" id="KW-0547">Nucleotide-binding</keyword>
<feature type="binding site" evidence="1">
    <location>
        <position position="239"/>
    </location>
    <ligand>
        <name>ATP</name>
        <dbReference type="ChEBI" id="CHEBI:30616"/>
    </ligand>
</feature>
<sequence>MDTESVESIEMWNYGTFDALSFSLAVDNEIRSRTSSNLGASSPLHSFASLLDIAIRSRTSSNWETSSANSYAFGLDNAIRSRTSSNWETSSAYSFAFGVDTAIRSRTSSNWETSSAHSFAFGEDSAIRSSTPSNFGSSRVPSFASGVDYVIRSSNGGTDSETSPVHGFASEVYSRTVAAGSSQMASNVTGHVAKGLQLFSRAELVAATNNFSLHNKIGVGSFGVVYGGLLVDGREVAIKRNETSPKMKEFQKIVFGYLVTFLRRLHHEHLVGLVGFCEEKDEKLLVYEYMKNGSLYDHLHHKGSAELNSWKMRIKIALDASRGIKYLHYYAGTNIYRDIKSSNILLDDTWTARVSDFGLSSLMKAVGIIIDPEYYGQYVLTAKSEVYAFGVVLLELLTGKRHILCGEDGGTPLSVVEFAVPPILGGDLAKILDPRVGAPHVNEAKAVELVAFTAIHCVNLEGKDRPSLAKIVVNLKKALAIICDSSTHDSISSRTIFDVSE</sequence>
<dbReference type="GO" id="GO:0004672">
    <property type="term" value="F:protein kinase activity"/>
    <property type="evidence" value="ECO:0007669"/>
    <property type="project" value="InterPro"/>
</dbReference>
<comment type="caution">
    <text evidence="3">The sequence shown here is derived from an EMBL/GenBank/DDBJ whole genome shotgun (WGS) entry which is preliminary data.</text>
</comment>
<dbReference type="PROSITE" id="PS00107">
    <property type="entry name" value="PROTEIN_KINASE_ATP"/>
    <property type="match status" value="1"/>
</dbReference>
<dbReference type="InterPro" id="IPR011009">
    <property type="entry name" value="Kinase-like_dom_sf"/>
</dbReference>
<dbReference type="PROSITE" id="PS50011">
    <property type="entry name" value="PROTEIN_KINASE_DOM"/>
    <property type="match status" value="1"/>
</dbReference>
<dbReference type="SMART" id="SM00220">
    <property type="entry name" value="S_TKc"/>
    <property type="match status" value="1"/>
</dbReference>
<dbReference type="Pfam" id="PF07714">
    <property type="entry name" value="PK_Tyr_Ser-Thr"/>
    <property type="match status" value="1"/>
</dbReference>
<dbReference type="Proteomes" id="UP001374584">
    <property type="component" value="Unassembled WGS sequence"/>
</dbReference>
<evidence type="ECO:0000313" key="3">
    <source>
        <dbReference type="EMBL" id="KAK7379376.1"/>
    </source>
</evidence>
<dbReference type="InterPro" id="IPR001245">
    <property type="entry name" value="Ser-Thr/Tyr_kinase_cat_dom"/>
</dbReference>
<proteinExistence type="predicted"/>
<dbReference type="InterPro" id="IPR000719">
    <property type="entry name" value="Prot_kinase_dom"/>
</dbReference>
<dbReference type="Gene3D" id="1.10.510.10">
    <property type="entry name" value="Transferase(Phosphotransferase) domain 1"/>
    <property type="match status" value="1"/>
</dbReference>
<feature type="domain" description="Protein kinase" evidence="2">
    <location>
        <begin position="211"/>
        <end position="479"/>
    </location>
</feature>
<evidence type="ECO:0000313" key="4">
    <source>
        <dbReference type="Proteomes" id="UP001374584"/>
    </source>
</evidence>
<keyword evidence="4" id="KW-1185">Reference proteome</keyword>
<dbReference type="InterPro" id="IPR017441">
    <property type="entry name" value="Protein_kinase_ATP_BS"/>
</dbReference>
<reference evidence="3 4" key="1">
    <citation type="submission" date="2024-01" db="EMBL/GenBank/DDBJ databases">
        <title>The genomes of 5 underutilized Papilionoideae crops provide insights into root nodulation and disease resistanc.</title>
        <authorList>
            <person name="Jiang F."/>
        </authorList>
    </citation>
    <scope>NUCLEOTIDE SEQUENCE [LARGE SCALE GENOMIC DNA]</scope>
    <source>
        <strain evidence="3">JINMINGXINNONG_FW02</strain>
        <tissue evidence="3">Leaves</tissue>
    </source>
</reference>
<dbReference type="Gene3D" id="3.30.200.20">
    <property type="entry name" value="Phosphorylase Kinase, domain 1"/>
    <property type="match status" value="1"/>
</dbReference>
<name>A0AAN9NUG7_PHACN</name>
<protein>
    <recommendedName>
        <fullName evidence="2">Protein kinase domain-containing protein</fullName>
    </recommendedName>
</protein>
<accession>A0AAN9NUG7</accession>
<evidence type="ECO:0000256" key="1">
    <source>
        <dbReference type="PROSITE-ProRule" id="PRU10141"/>
    </source>
</evidence>
<gene>
    <name evidence="3" type="ORF">VNO80_04834</name>
</gene>
<dbReference type="EMBL" id="JAYMYR010000002">
    <property type="protein sequence ID" value="KAK7379376.1"/>
    <property type="molecule type" value="Genomic_DNA"/>
</dbReference>
<dbReference type="PANTHER" id="PTHR46146:SF14">
    <property type="entry name" value="SERINE_THREONINE-KINASE CCR4-LIKE PROTEIN"/>
    <property type="match status" value="1"/>
</dbReference>
<dbReference type="AlphaFoldDB" id="A0AAN9NUG7"/>
<dbReference type="PANTHER" id="PTHR46146">
    <property type="entry name" value="SERINE/THREONINE-PROTEIN KINASE-LIKE PROTEIN CCR4"/>
    <property type="match status" value="1"/>
</dbReference>
<organism evidence="3 4">
    <name type="scientific">Phaseolus coccineus</name>
    <name type="common">Scarlet runner bean</name>
    <name type="synonym">Phaseolus multiflorus</name>
    <dbReference type="NCBI Taxonomy" id="3886"/>
    <lineage>
        <taxon>Eukaryota</taxon>
        <taxon>Viridiplantae</taxon>
        <taxon>Streptophyta</taxon>
        <taxon>Embryophyta</taxon>
        <taxon>Tracheophyta</taxon>
        <taxon>Spermatophyta</taxon>
        <taxon>Magnoliopsida</taxon>
        <taxon>eudicotyledons</taxon>
        <taxon>Gunneridae</taxon>
        <taxon>Pentapetalae</taxon>
        <taxon>rosids</taxon>
        <taxon>fabids</taxon>
        <taxon>Fabales</taxon>
        <taxon>Fabaceae</taxon>
        <taxon>Papilionoideae</taxon>
        <taxon>50 kb inversion clade</taxon>
        <taxon>NPAAA clade</taxon>
        <taxon>indigoferoid/millettioid clade</taxon>
        <taxon>Phaseoleae</taxon>
        <taxon>Phaseolus</taxon>
    </lineage>
</organism>
<evidence type="ECO:0000259" key="2">
    <source>
        <dbReference type="PROSITE" id="PS50011"/>
    </source>
</evidence>